<gene>
    <name evidence="1" type="ORF">JOE21_000042</name>
</gene>
<accession>A0ABU1IJ79</accession>
<evidence type="ECO:0000313" key="1">
    <source>
        <dbReference type="EMBL" id="MDR6224054.1"/>
    </source>
</evidence>
<dbReference type="EMBL" id="JAVDQG010000001">
    <property type="protein sequence ID" value="MDR6224054.1"/>
    <property type="molecule type" value="Genomic_DNA"/>
</dbReference>
<dbReference type="Proteomes" id="UP001185012">
    <property type="component" value="Unassembled WGS sequence"/>
</dbReference>
<name>A0ABU1IJ79_9BACL</name>
<protein>
    <submittedName>
        <fullName evidence="1">Uncharacterized protein</fullName>
    </submittedName>
</protein>
<evidence type="ECO:0000313" key="2">
    <source>
        <dbReference type="Proteomes" id="UP001185012"/>
    </source>
</evidence>
<sequence>MKVEVDFRDGSRWVKRTRDIEPIIRCLQRKKVNNGILKGRDKKNKQDLKRGKDIVSLKVIWNE</sequence>
<comment type="caution">
    <text evidence="1">The sequence shown here is derived from an EMBL/GenBank/DDBJ whole genome shotgun (WGS) entry which is preliminary data.</text>
</comment>
<dbReference type="RefSeq" id="WP_309860787.1">
    <property type="nucleotide sequence ID" value="NZ_JAVDQG010000001.1"/>
</dbReference>
<reference evidence="1 2" key="1">
    <citation type="submission" date="2023-07" db="EMBL/GenBank/DDBJ databases">
        <title>Genomic Encyclopedia of Type Strains, Phase IV (KMG-IV): sequencing the most valuable type-strain genomes for metagenomic binning, comparative biology and taxonomic classification.</title>
        <authorList>
            <person name="Goeker M."/>
        </authorList>
    </citation>
    <scope>NUCLEOTIDE SEQUENCE [LARGE SCALE GENOMIC DNA]</scope>
    <source>
        <strain evidence="1 2">DSM 45903</strain>
    </source>
</reference>
<keyword evidence="2" id="KW-1185">Reference proteome</keyword>
<proteinExistence type="predicted"/>
<organism evidence="1 2">
    <name type="scientific">Desmospora profundinema</name>
    <dbReference type="NCBI Taxonomy" id="1571184"/>
    <lineage>
        <taxon>Bacteria</taxon>
        <taxon>Bacillati</taxon>
        <taxon>Bacillota</taxon>
        <taxon>Bacilli</taxon>
        <taxon>Bacillales</taxon>
        <taxon>Thermoactinomycetaceae</taxon>
        <taxon>Desmospora</taxon>
    </lineage>
</organism>